<dbReference type="EMBL" id="AVOT02012507">
    <property type="protein sequence ID" value="MBW0494302.1"/>
    <property type="molecule type" value="Genomic_DNA"/>
</dbReference>
<evidence type="ECO:0000313" key="1">
    <source>
        <dbReference type="EMBL" id="MBW0494302.1"/>
    </source>
</evidence>
<name>A0A9Q3D2G3_9BASI</name>
<accession>A0A9Q3D2G3</accession>
<dbReference type="Proteomes" id="UP000765509">
    <property type="component" value="Unassembled WGS sequence"/>
</dbReference>
<proteinExistence type="predicted"/>
<organism evidence="1 2">
    <name type="scientific">Austropuccinia psidii MF-1</name>
    <dbReference type="NCBI Taxonomy" id="1389203"/>
    <lineage>
        <taxon>Eukaryota</taxon>
        <taxon>Fungi</taxon>
        <taxon>Dikarya</taxon>
        <taxon>Basidiomycota</taxon>
        <taxon>Pucciniomycotina</taxon>
        <taxon>Pucciniomycetes</taxon>
        <taxon>Pucciniales</taxon>
        <taxon>Sphaerophragmiaceae</taxon>
        <taxon>Austropuccinia</taxon>
    </lineage>
</organism>
<comment type="caution">
    <text evidence="1">The sequence shown here is derived from an EMBL/GenBank/DDBJ whole genome shotgun (WGS) entry which is preliminary data.</text>
</comment>
<reference evidence="1" key="1">
    <citation type="submission" date="2021-03" db="EMBL/GenBank/DDBJ databases">
        <title>Draft genome sequence of rust myrtle Austropuccinia psidii MF-1, a brazilian biotype.</title>
        <authorList>
            <person name="Quecine M.C."/>
            <person name="Pachon D.M.R."/>
            <person name="Bonatelli M.L."/>
            <person name="Correr F.H."/>
            <person name="Franceschini L.M."/>
            <person name="Leite T.F."/>
            <person name="Margarido G.R.A."/>
            <person name="Almeida C.A."/>
            <person name="Ferrarezi J.A."/>
            <person name="Labate C.A."/>
        </authorList>
    </citation>
    <scope>NUCLEOTIDE SEQUENCE</scope>
    <source>
        <strain evidence="1">MF-1</strain>
    </source>
</reference>
<evidence type="ECO:0000313" key="2">
    <source>
        <dbReference type="Proteomes" id="UP000765509"/>
    </source>
</evidence>
<sequence length="188" mass="20668">MLTLLQPPIDMFHPATPCHQSTIFMLPHDHLILSAAYHAYAPSRPYRYASPSIILMLPHALSFSPPFTMLMHLQPPIYMSPTPSSFSLLLTMIKLPKHPEHMTLPPQPNRYASAPLPNALCHLPCLLCLQHPNTTCPLSPLNALLQPCKISTTPAAPYRSESSSATPSLCIHTPASSSPPLTILMLLQ</sequence>
<protein>
    <submittedName>
        <fullName evidence="1">Uncharacterized protein</fullName>
    </submittedName>
</protein>
<dbReference type="AlphaFoldDB" id="A0A9Q3D2G3"/>
<gene>
    <name evidence="1" type="ORF">O181_034017</name>
</gene>
<keyword evidence="2" id="KW-1185">Reference proteome</keyword>